<gene>
    <name evidence="1" type="ORF">CPELA_08220</name>
</gene>
<protein>
    <recommendedName>
        <fullName evidence="3">Bacteriocin biosynthesis cyclodehydratase domain protein</fullName>
    </recommendedName>
</protein>
<reference evidence="1 2" key="1">
    <citation type="submission" date="2019-01" db="EMBL/GenBank/DDBJ databases">
        <authorList>
            <person name="Ruckert C."/>
            <person name="Busche T."/>
            <person name="Kalinowski J."/>
        </authorList>
    </citation>
    <scope>NUCLEOTIDE SEQUENCE [LARGE SCALE GENOMIC DNA]</scope>
    <source>
        <strain evidence="1 2">136/3</strain>
    </source>
</reference>
<evidence type="ECO:0000313" key="2">
    <source>
        <dbReference type="Proteomes" id="UP000288929"/>
    </source>
</evidence>
<dbReference type="RefSeq" id="WP_128890282.1">
    <property type="nucleotide sequence ID" value="NZ_BMCX01000002.1"/>
</dbReference>
<dbReference type="AlphaFoldDB" id="A0A410WAD5"/>
<keyword evidence="2" id="KW-1185">Reference proteome</keyword>
<accession>A0A410WAD5</accession>
<evidence type="ECO:0000313" key="1">
    <source>
        <dbReference type="EMBL" id="QAU52899.1"/>
    </source>
</evidence>
<dbReference type="OrthoDB" id="4426339at2"/>
<organism evidence="1 2">
    <name type="scientific">Corynebacterium pelargi</name>
    <dbReference type="NCBI Taxonomy" id="1471400"/>
    <lineage>
        <taxon>Bacteria</taxon>
        <taxon>Bacillati</taxon>
        <taxon>Actinomycetota</taxon>
        <taxon>Actinomycetes</taxon>
        <taxon>Mycobacteriales</taxon>
        <taxon>Corynebacteriaceae</taxon>
        <taxon>Corynebacterium</taxon>
    </lineage>
</organism>
<dbReference type="Gene3D" id="3.40.50.720">
    <property type="entry name" value="NAD(P)-binding Rossmann-like Domain"/>
    <property type="match status" value="1"/>
</dbReference>
<name>A0A410WAD5_9CORY</name>
<dbReference type="EMBL" id="CP035299">
    <property type="protein sequence ID" value="QAU52899.1"/>
    <property type="molecule type" value="Genomic_DNA"/>
</dbReference>
<evidence type="ECO:0008006" key="3">
    <source>
        <dbReference type="Google" id="ProtNLM"/>
    </source>
</evidence>
<sequence>MTSGGANTSQRVLRLSPSASLLRRSAHELQFGLDATRAGIVETLPGRARELGEVLEQPATHQQLAQRIQHVGYSLSEAYGLIDDLLVHGILRPTPREGPIVVVGELAGIGRVLGRELRGRIRTHSTQSADLVASASADTPIVVLAPHESPELVPLLATKSTVFPVQSIDGAGVIGPLRVRGHGPCILCADLLRTAVDPLWARLRNTVSLAGLEAPARLATAAALLALIRGLEIPNPSPGQSGMTAAPGLELSCTGFEVRRRVVEQYPLCPLCWARQHPHDVHGTQGLGEVIDNR</sequence>
<dbReference type="KEGG" id="cpeg:CPELA_08220"/>
<dbReference type="Proteomes" id="UP000288929">
    <property type="component" value="Chromosome"/>
</dbReference>
<proteinExistence type="predicted"/>